<dbReference type="EMBL" id="NCXP01000008">
    <property type="protein sequence ID" value="OSC41283.1"/>
    <property type="molecule type" value="Genomic_DNA"/>
</dbReference>
<organism evidence="2 3">
    <name type="scientific">Mycobacterium decipiens</name>
    <dbReference type="NCBI Taxonomy" id="1430326"/>
    <lineage>
        <taxon>Bacteria</taxon>
        <taxon>Bacillati</taxon>
        <taxon>Actinomycetota</taxon>
        <taxon>Actinomycetes</taxon>
        <taxon>Mycobacteriales</taxon>
        <taxon>Mycobacteriaceae</taxon>
        <taxon>Mycobacterium</taxon>
    </lineage>
</organism>
<gene>
    <name evidence="2" type="ORF">B8W66_09410</name>
</gene>
<sequence>MVRWLSAGDTSARSRATEEVIATDNFGGFIREVIGIQPVLQILSAAGQRLRRPLRHQRVDPQPDRAHLRPAQGVETAGRVASPARSGMLKA</sequence>
<feature type="region of interest" description="Disordered" evidence="1">
    <location>
        <begin position="58"/>
        <end position="91"/>
    </location>
</feature>
<protein>
    <submittedName>
        <fullName evidence="2">Uncharacterized protein</fullName>
    </submittedName>
</protein>
<accession>A0A1X2LW40</accession>
<name>A0A1X2LW40_9MYCO</name>
<evidence type="ECO:0000313" key="2">
    <source>
        <dbReference type="EMBL" id="OSC41283.1"/>
    </source>
</evidence>
<evidence type="ECO:0000256" key="1">
    <source>
        <dbReference type="SAM" id="MobiDB-lite"/>
    </source>
</evidence>
<feature type="compositionally biased region" description="Basic and acidic residues" evidence="1">
    <location>
        <begin position="58"/>
        <end position="67"/>
    </location>
</feature>
<dbReference type="Proteomes" id="UP000193247">
    <property type="component" value="Unassembled WGS sequence"/>
</dbReference>
<evidence type="ECO:0000313" key="3">
    <source>
        <dbReference type="Proteomes" id="UP000193247"/>
    </source>
</evidence>
<keyword evidence="3" id="KW-1185">Reference proteome</keyword>
<proteinExistence type="predicted"/>
<dbReference type="STRING" id="1430326.B8W66_09410"/>
<dbReference type="AlphaFoldDB" id="A0A1X2LW40"/>
<comment type="caution">
    <text evidence="2">The sequence shown here is derived from an EMBL/GenBank/DDBJ whole genome shotgun (WGS) entry which is preliminary data.</text>
</comment>
<reference evidence="2 3" key="1">
    <citation type="submission" date="2017-04" db="EMBL/GenBank/DDBJ databases">
        <title>The new phylogeny of genus Mycobacterium.</title>
        <authorList>
            <person name="Tortoli E."/>
            <person name="Trovato A."/>
            <person name="Cirillo D.M."/>
        </authorList>
    </citation>
    <scope>NUCLEOTIDE SEQUENCE [LARGE SCALE GENOMIC DNA]</scope>
    <source>
        <strain evidence="2 3">TBL 1200985</strain>
    </source>
</reference>